<evidence type="ECO:0000256" key="1">
    <source>
        <dbReference type="SAM" id="MobiDB-lite"/>
    </source>
</evidence>
<dbReference type="InterPro" id="IPR010982">
    <property type="entry name" value="Lambda_DNA-bd_dom_sf"/>
</dbReference>
<dbReference type="SUPFAM" id="SSF47413">
    <property type="entry name" value="lambda repressor-like DNA-binding domains"/>
    <property type="match status" value="1"/>
</dbReference>
<comment type="caution">
    <text evidence="3">The sequence shown here is derived from an EMBL/GenBank/DDBJ whole genome shotgun (WGS) entry which is preliminary data.</text>
</comment>
<reference evidence="3 4" key="1">
    <citation type="submission" date="2020-04" db="EMBL/GenBank/DDBJ databases">
        <title>WGS-Seq of Vibrio isolated by the O'Toole Lab.</title>
        <authorList>
            <person name="Mckone K.P."/>
            <person name="Whitaker R."/>
            <person name="Sevigney J.L."/>
            <person name="Herring J.B."/>
            <person name="O'Toole G."/>
        </authorList>
    </citation>
    <scope>NUCLEOTIDE SEQUENCE [LARGE SCALE GENOMIC DNA]</scope>
    <source>
        <strain evidence="3 4">BS_02</strain>
    </source>
</reference>
<dbReference type="CDD" id="cd00093">
    <property type="entry name" value="HTH_XRE"/>
    <property type="match status" value="1"/>
</dbReference>
<dbReference type="InterPro" id="IPR001387">
    <property type="entry name" value="Cro/C1-type_HTH"/>
</dbReference>
<evidence type="ECO:0000259" key="2">
    <source>
        <dbReference type="PROSITE" id="PS50943"/>
    </source>
</evidence>
<dbReference type="Pfam" id="PF13560">
    <property type="entry name" value="HTH_31"/>
    <property type="match status" value="1"/>
</dbReference>
<dbReference type="Gene3D" id="1.10.260.40">
    <property type="entry name" value="lambda repressor-like DNA-binding domains"/>
    <property type="match status" value="1"/>
</dbReference>
<evidence type="ECO:0000313" key="4">
    <source>
        <dbReference type="Proteomes" id="UP000590068"/>
    </source>
</evidence>
<dbReference type="RefSeq" id="WP_102443122.1">
    <property type="nucleotide sequence ID" value="NZ_JABBXC010000008.1"/>
</dbReference>
<feature type="domain" description="HTH cro/C1-type" evidence="2">
    <location>
        <begin position="19"/>
        <end position="70"/>
    </location>
</feature>
<keyword evidence="4" id="KW-1185">Reference proteome</keyword>
<evidence type="ECO:0000313" key="3">
    <source>
        <dbReference type="EMBL" id="NMR68747.1"/>
    </source>
</evidence>
<accession>A0ABX1U4V4</accession>
<feature type="region of interest" description="Disordered" evidence="1">
    <location>
        <begin position="84"/>
        <end position="114"/>
    </location>
</feature>
<dbReference type="EMBL" id="JABCJR010000003">
    <property type="protein sequence ID" value="NMR68747.1"/>
    <property type="molecule type" value="Genomic_DNA"/>
</dbReference>
<dbReference type="SMART" id="SM00530">
    <property type="entry name" value="HTH_XRE"/>
    <property type="match status" value="1"/>
</dbReference>
<organism evidence="3 4">
    <name type="scientific">Vibrio breoganii</name>
    <dbReference type="NCBI Taxonomy" id="553239"/>
    <lineage>
        <taxon>Bacteria</taxon>
        <taxon>Pseudomonadati</taxon>
        <taxon>Pseudomonadota</taxon>
        <taxon>Gammaproteobacteria</taxon>
        <taxon>Vibrionales</taxon>
        <taxon>Vibrionaceae</taxon>
        <taxon>Vibrio</taxon>
    </lineage>
</organism>
<protein>
    <submittedName>
        <fullName evidence="3">Helix-turn-helix transcriptional regulator</fullName>
    </submittedName>
</protein>
<name>A0ABX1U4V4_9VIBR</name>
<feature type="compositionally biased region" description="Basic residues" evidence="1">
    <location>
        <begin position="87"/>
        <end position="104"/>
    </location>
</feature>
<proteinExistence type="predicted"/>
<feature type="compositionally biased region" description="Basic and acidic residues" evidence="1">
    <location>
        <begin position="105"/>
        <end position="114"/>
    </location>
</feature>
<dbReference type="Proteomes" id="UP000590068">
    <property type="component" value="Unassembled WGS sequence"/>
</dbReference>
<sequence length="114" mass="12982">MNYSQMSADALTKIIGERLRRYRLNKNMSHAQLTEISGLNRQKIARAESGKATLETVVALMIGLEITDHLDAFLPPTPISPIQLAKLKGKERKRASQRRSHYKQRHTEADDLGW</sequence>
<dbReference type="PROSITE" id="PS50943">
    <property type="entry name" value="HTH_CROC1"/>
    <property type="match status" value="1"/>
</dbReference>
<gene>
    <name evidence="3" type="ORF">HJ568_02020</name>
</gene>